<feature type="domain" description="SANTA" evidence="2">
    <location>
        <begin position="35"/>
        <end position="134"/>
    </location>
</feature>
<protein>
    <recommendedName>
        <fullName evidence="2">SANTA domain-containing protein</fullName>
    </recommendedName>
</protein>
<feature type="region of interest" description="Disordered" evidence="1">
    <location>
        <begin position="635"/>
        <end position="658"/>
    </location>
</feature>
<dbReference type="AlphaFoldDB" id="A0AAV1X569"/>
<organism evidence="3 4">
    <name type="scientific">Lupinus luteus</name>
    <name type="common">European yellow lupine</name>
    <dbReference type="NCBI Taxonomy" id="3873"/>
    <lineage>
        <taxon>Eukaryota</taxon>
        <taxon>Viridiplantae</taxon>
        <taxon>Streptophyta</taxon>
        <taxon>Embryophyta</taxon>
        <taxon>Tracheophyta</taxon>
        <taxon>Spermatophyta</taxon>
        <taxon>Magnoliopsida</taxon>
        <taxon>eudicotyledons</taxon>
        <taxon>Gunneridae</taxon>
        <taxon>Pentapetalae</taxon>
        <taxon>rosids</taxon>
        <taxon>fabids</taxon>
        <taxon>Fabales</taxon>
        <taxon>Fabaceae</taxon>
        <taxon>Papilionoideae</taxon>
        <taxon>50 kb inversion clade</taxon>
        <taxon>genistoids sensu lato</taxon>
        <taxon>core genistoids</taxon>
        <taxon>Genisteae</taxon>
        <taxon>Lupinus</taxon>
    </lineage>
</organism>
<evidence type="ECO:0000313" key="4">
    <source>
        <dbReference type="Proteomes" id="UP001497480"/>
    </source>
</evidence>
<gene>
    <name evidence="3" type="ORF">LLUT_LOCUS17954</name>
</gene>
<accession>A0AAV1X569</accession>
<feature type="compositionally biased region" description="Polar residues" evidence="1">
    <location>
        <begin position="289"/>
        <end position="301"/>
    </location>
</feature>
<dbReference type="PANTHER" id="PTHR35311">
    <property type="entry name" value="KINETOCHORE-ASSOCIATED PROTEIN KNL-2 HOMOLOG"/>
    <property type="match status" value="1"/>
</dbReference>
<sequence length="658" mass="71179">MADSTPTRTPIRTPPSSNTTNAIGSGSSSFQRTLTLYDWWLVKSENNFQGKRLAIAGIASKTTHSSSKLGKGATRVFVSAPVIKRYDVFSLETADGIYIIIKGFLNEQRTLENGFPSEVFNCFLFGFPENWENYAVHCFREESVTTNDSSCALPDNVPATDQEILCHGVEKTTPITSLASPEDASEDHEKPLHEDEMNASKEIAGDDVVCASSGSFPEDECNASKKVDDVNFVNRRISRSLSMKVCQRMNKPVSGFPPKHTDREQLSTSVVMDLENPDGEGLKSPEVPVQSQSPGQVSASSEQLVKESSIIIFRALSTSTEGSHKKKRGIDKTKVISTNMKSPEVPVQSQSLGEVSASSEQLVKESATRISRALSTSTEGSHKKKRGIDKTKVISTNMKSPEVPVQSQSLGQVSASSEQLVKESATRISRALSTSTEGSHKKKRGIDKMKAISTNIKRTKSASAVTYPQERDGSPLVKAATEKISSVCRKALSFGSPGGEGLKSPVTRSQSQALGKVNTSSEQHVKKSAFGISTNLSLKTEGSYTKKRVTDKTKATTPKTKMTKSASAVKSPRKGNGSSLIMVVADKNSLVSPISSSLGKSRYGRLLLPRLEFWRNQIPVYNMDREVTEIQDGASLVSPIKGPSPSVNGKSKKQKTAA</sequence>
<dbReference type="InterPro" id="IPR015216">
    <property type="entry name" value="SANTA"/>
</dbReference>
<dbReference type="Proteomes" id="UP001497480">
    <property type="component" value="Unassembled WGS sequence"/>
</dbReference>
<evidence type="ECO:0000259" key="2">
    <source>
        <dbReference type="Pfam" id="PF09133"/>
    </source>
</evidence>
<feature type="region of interest" description="Disordered" evidence="1">
    <location>
        <begin position="548"/>
        <end position="575"/>
    </location>
</feature>
<dbReference type="InterPro" id="IPR053090">
    <property type="entry name" value="Centromere_KNL-2_homolog"/>
</dbReference>
<name>A0AAV1X569_LUPLU</name>
<dbReference type="PANTHER" id="PTHR35311:SF9">
    <property type="entry name" value="KINETOCHORE-ASSOCIATED PROTEIN KNL-2 HOMOLOG"/>
    <property type="match status" value="1"/>
</dbReference>
<comment type="caution">
    <text evidence="3">The sequence shown here is derived from an EMBL/GenBank/DDBJ whole genome shotgun (WGS) entry which is preliminary data.</text>
</comment>
<proteinExistence type="predicted"/>
<feature type="region of interest" description="Disordered" evidence="1">
    <location>
        <begin position="274"/>
        <end position="301"/>
    </location>
</feature>
<evidence type="ECO:0000313" key="3">
    <source>
        <dbReference type="EMBL" id="CAL0316894.1"/>
    </source>
</evidence>
<dbReference type="EMBL" id="CAXHTB010000012">
    <property type="protein sequence ID" value="CAL0316894.1"/>
    <property type="molecule type" value="Genomic_DNA"/>
</dbReference>
<dbReference type="Pfam" id="PF09133">
    <property type="entry name" value="SANTA"/>
    <property type="match status" value="1"/>
</dbReference>
<feature type="region of interest" description="Disordered" evidence="1">
    <location>
        <begin position="1"/>
        <end position="27"/>
    </location>
</feature>
<reference evidence="3 4" key="1">
    <citation type="submission" date="2024-03" db="EMBL/GenBank/DDBJ databases">
        <authorList>
            <person name="Martinez-Hernandez J."/>
        </authorList>
    </citation>
    <scope>NUCLEOTIDE SEQUENCE [LARGE SCALE GENOMIC DNA]</scope>
</reference>
<keyword evidence="4" id="KW-1185">Reference proteome</keyword>
<feature type="compositionally biased region" description="Low complexity" evidence="1">
    <location>
        <begin position="555"/>
        <end position="564"/>
    </location>
</feature>
<evidence type="ECO:0000256" key="1">
    <source>
        <dbReference type="SAM" id="MobiDB-lite"/>
    </source>
</evidence>
<feature type="compositionally biased region" description="Low complexity" evidence="1">
    <location>
        <begin position="1"/>
        <end position="21"/>
    </location>
</feature>